<dbReference type="GO" id="GO:0015276">
    <property type="term" value="F:ligand-gated monoatomic ion channel activity"/>
    <property type="evidence" value="ECO:0007669"/>
    <property type="project" value="InterPro"/>
</dbReference>
<evidence type="ECO:0000259" key="6">
    <source>
        <dbReference type="SMART" id="SM00079"/>
    </source>
</evidence>
<evidence type="ECO:0008006" key="9">
    <source>
        <dbReference type="Google" id="ProtNLM"/>
    </source>
</evidence>
<dbReference type="InterPro" id="IPR001638">
    <property type="entry name" value="Solute-binding_3/MltF_N"/>
</dbReference>
<feature type="domain" description="Ionotropic glutamate receptor C-terminal" evidence="6">
    <location>
        <begin position="55"/>
        <end position="274"/>
    </location>
</feature>
<dbReference type="GO" id="GO:0030313">
    <property type="term" value="C:cell envelope"/>
    <property type="evidence" value="ECO:0007669"/>
    <property type="project" value="UniProtKB-SubCell"/>
</dbReference>
<accession>A0A1J4SJZ4</accession>
<protein>
    <recommendedName>
        <fullName evidence="9">Solute-binding protein family 3/N-terminal domain-containing protein</fullName>
    </recommendedName>
</protein>
<evidence type="ECO:0000256" key="1">
    <source>
        <dbReference type="ARBA" id="ARBA00004196"/>
    </source>
</evidence>
<evidence type="ECO:0000313" key="8">
    <source>
        <dbReference type="Proteomes" id="UP000182278"/>
    </source>
</evidence>
<name>A0A1J4SJZ4_9BACT</name>
<evidence type="ECO:0000256" key="3">
    <source>
        <dbReference type="ARBA" id="ARBA00022729"/>
    </source>
</evidence>
<evidence type="ECO:0000256" key="4">
    <source>
        <dbReference type="RuleBase" id="RU003744"/>
    </source>
</evidence>
<evidence type="ECO:0000256" key="2">
    <source>
        <dbReference type="ARBA" id="ARBA00010333"/>
    </source>
</evidence>
<dbReference type="STRING" id="1817893.AUJ66_01100"/>
<dbReference type="PANTHER" id="PTHR35936:SF17">
    <property type="entry name" value="ARGININE-BINDING EXTRACELLULAR PROTEIN ARTP"/>
    <property type="match status" value="1"/>
</dbReference>
<dbReference type="SMART" id="SM00079">
    <property type="entry name" value="PBPe"/>
    <property type="match status" value="1"/>
</dbReference>
<comment type="subcellular location">
    <subcellularLocation>
        <location evidence="1">Cell envelope</location>
    </subcellularLocation>
</comment>
<keyword evidence="3" id="KW-0732">Signal</keyword>
<dbReference type="InterPro" id="IPR001320">
    <property type="entry name" value="Iontro_rcpt_C"/>
</dbReference>
<dbReference type="GO" id="GO:0016020">
    <property type="term" value="C:membrane"/>
    <property type="evidence" value="ECO:0007669"/>
    <property type="project" value="InterPro"/>
</dbReference>
<organism evidence="7 8">
    <name type="scientific">Candidatus Desantisbacteria bacterium CG1_02_38_46</name>
    <dbReference type="NCBI Taxonomy" id="1817893"/>
    <lineage>
        <taxon>Bacteria</taxon>
        <taxon>Candidatus Desantisiibacteriota</taxon>
    </lineage>
</organism>
<dbReference type="SMART" id="SM00062">
    <property type="entry name" value="PBPb"/>
    <property type="match status" value="1"/>
</dbReference>
<feature type="domain" description="Solute-binding protein family 3/N-terminal" evidence="5">
    <location>
        <begin position="55"/>
        <end position="273"/>
    </location>
</feature>
<gene>
    <name evidence="7" type="ORF">AUJ66_01100</name>
</gene>
<dbReference type="PROSITE" id="PS01039">
    <property type="entry name" value="SBP_BACTERIAL_3"/>
    <property type="match status" value="1"/>
</dbReference>
<proteinExistence type="inferred from homology"/>
<dbReference type="SUPFAM" id="SSF53850">
    <property type="entry name" value="Periplasmic binding protein-like II"/>
    <property type="match status" value="1"/>
</dbReference>
<dbReference type="AlphaFoldDB" id="A0A1J4SJZ4"/>
<dbReference type="EMBL" id="MNUO01000015">
    <property type="protein sequence ID" value="OIN98366.1"/>
    <property type="molecule type" value="Genomic_DNA"/>
</dbReference>
<reference evidence="7 8" key="1">
    <citation type="journal article" date="2016" name="Environ. Microbiol.">
        <title>Genomic resolution of a cold subsurface aquifer community provides metabolic insights for novel microbes adapted to high CO concentrations.</title>
        <authorList>
            <person name="Probst A.J."/>
            <person name="Castelle C.J."/>
            <person name="Singh A."/>
            <person name="Brown C.T."/>
            <person name="Anantharaman K."/>
            <person name="Sharon I."/>
            <person name="Hug L.A."/>
            <person name="Burstein D."/>
            <person name="Emerson J.B."/>
            <person name="Thomas B.C."/>
            <person name="Banfield J.F."/>
        </authorList>
    </citation>
    <scope>NUCLEOTIDE SEQUENCE [LARGE SCALE GENOMIC DNA]</scope>
    <source>
        <strain evidence="7">CG1_02_38_46</strain>
    </source>
</reference>
<sequence length="274" mass="31046">MGRKIVGILILIGILFPSKYSFSQEIEGAAPPAGAEASLSYYGVAQLTKIRNSGEVCVGMQVGYKPFEFKNEKGEIIGFDVDIAKELAKALGAELIIKEYKWEDLTKNLGGEINLIISGMSRTLDRAFYVNFTNPYFQSGQLMIVNEKNIHLKDPYELNVKGRRIIVVGGTTGEDLANKKFKNAKIISVLNEQEAADKLNSDKGDAFLFDKPFIEYLGYSYSKWKVLPTQLTQEAYCFAIPKGDLDFLLWLNYFIEELKISGKYKEIYNKWFKY</sequence>
<evidence type="ECO:0000259" key="5">
    <source>
        <dbReference type="SMART" id="SM00062"/>
    </source>
</evidence>
<dbReference type="Gene3D" id="3.40.190.10">
    <property type="entry name" value="Periplasmic binding protein-like II"/>
    <property type="match status" value="2"/>
</dbReference>
<comment type="similarity">
    <text evidence="2 4">Belongs to the bacterial solute-binding protein 3 family.</text>
</comment>
<dbReference type="InterPro" id="IPR018313">
    <property type="entry name" value="SBP_3_CS"/>
</dbReference>
<dbReference type="PANTHER" id="PTHR35936">
    <property type="entry name" value="MEMBRANE-BOUND LYTIC MUREIN TRANSGLYCOSYLASE F"/>
    <property type="match status" value="1"/>
</dbReference>
<evidence type="ECO:0000313" key="7">
    <source>
        <dbReference type="EMBL" id="OIN98366.1"/>
    </source>
</evidence>
<comment type="caution">
    <text evidence="7">The sequence shown here is derived from an EMBL/GenBank/DDBJ whole genome shotgun (WGS) entry which is preliminary data.</text>
</comment>
<dbReference type="Proteomes" id="UP000182278">
    <property type="component" value="Unassembled WGS sequence"/>
</dbReference>
<dbReference type="Pfam" id="PF00497">
    <property type="entry name" value="SBP_bac_3"/>
    <property type="match status" value="1"/>
</dbReference>